<sequence length="346" mass="39202">MFTDYILMMFSTEPRRAKAVFNVLRGRRTVSTLFAGLTYDCLSALDSWHGVPMEKFLASLQELLTAGDLATPMEGYVQLTTAGAAHKEQLQATLYQPVAFRAFQTIDVRRFTAISALALQVASQAVHHQNRYYPLTTDPGIQAIVKQWFRRQTVAHLGEQLHTELTTFLQSLPAPLPTVFVASISGFENPGQTDQQLATQLDKTPLEILVMRKDLACRWCLWLETQPQSCLATLLQPLVKSNPVTPSAWQTYQTVQQGLTVEQVAIQRRLKLSTVREHLLEVAILVPTFPYTQVLTPARVQTLTEIFADQPVVANWRFEQVQTVAPEMDFFWFRLFQIMRCQTNAA</sequence>
<dbReference type="EMBL" id="AYGX02000166">
    <property type="protein sequence ID" value="KRO23719.1"/>
    <property type="molecule type" value="Genomic_DNA"/>
</dbReference>
<dbReference type="InterPro" id="IPR029491">
    <property type="entry name" value="Helicase_HTH"/>
</dbReference>
<dbReference type="AlphaFoldDB" id="A0A0R2NCU5"/>
<evidence type="ECO:0000313" key="3">
    <source>
        <dbReference type="Proteomes" id="UP000050920"/>
    </source>
</evidence>
<feature type="domain" description="Helicase Helix-turn-helix" evidence="1">
    <location>
        <begin position="250"/>
        <end position="335"/>
    </location>
</feature>
<comment type="caution">
    <text evidence="2">The sequence shown here is derived from an EMBL/GenBank/DDBJ whole genome shotgun (WGS) entry which is preliminary data.</text>
</comment>
<reference evidence="2 3" key="1">
    <citation type="journal article" date="2015" name="Genome Announc.">
        <title>Expanding the biotechnology potential of lactobacilli through comparative genomics of 213 strains and associated genera.</title>
        <authorList>
            <person name="Sun Z."/>
            <person name="Harris H.M."/>
            <person name="McCann A."/>
            <person name="Guo C."/>
            <person name="Argimon S."/>
            <person name="Zhang W."/>
            <person name="Yang X."/>
            <person name="Jeffery I.B."/>
            <person name="Cooney J.C."/>
            <person name="Kagawa T.F."/>
            <person name="Liu W."/>
            <person name="Song Y."/>
            <person name="Salvetti E."/>
            <person name="Wrobel A."/>
            <person name="Rasinkangas P."/>
            <person name="Parkhill J."/>
            <person name="Rea M.C."/>
            <person name="O'Sullivan O."/>
            <person name="Ritari J."/>
            <person name="Douillard F.P."/>
            <person name="Paul Ross R."/>
            <person name="Yang R."/>
            <person name="Briner A.E."/>
            <person name="Felis G.E."/>
            <person name="de Vos W.M."/>
            <person name="Barrangou R."/>
            <person name="Klaenhammer T.R."/>
            <person name="Caufield P.W."/>
            <person name="Cui Y."/>
            <person name="Zhang H."/>
            <person name="O'Toole P.W."/>
        </authorList>
    </citation>
    <scope>NUCLEOTIDE SEQUENCE [LARGE SCALE GENOMIC DNA]</scope>
    <source>
        <strain evidence="2 3">DSM 21115</strain>
    </source>
</reference>
<keyword evidence="3" id="KW-1185">Reference proteome</keyword>
<protein>
    <recommendedName>
        <fullName evidence="1">Helicase Helix-turn-helix domain-containing protein</fullName>
    </recommendedName>
</protein>
<dbReference type="InterPro" id="IPR008308">
    <property type="entry name" value="YpbB-like"/>
</dbReference>
<evidence type="ECO:0000313" key="2">
    <source>
        <dbReference type="EMBL" id="KRO23719.1"/>
    </source>
</evidence>
<dbReference type="Proteomes" id="UP000050920">
    <property type="component" value="Unassembled WGS sequence"/>
</dbReference>
<evidence type="ECO:0000259" key="1">
    <source>
        <dbReference type="Pfam" id="PF14493"/>
    </source>
</evidence>
<name>A0A0R2NCU5_9LACO</name>
<dbReference type="PIRSF" id="PIRSF021350">
    <property type="entry name" value="UCP021350"/>
    <property type="match status" value="1"/>
</dbReference>
<gene>
    <name evidence="2" type="ORF">DY78_GL001756</name>
</gene>
<organism evidence="2 3">
    <name type="scientific">Lactiplantibacillus fabifermentans DSM 21115</name>
    <dbReference type="NCBI Taxonomy" id="1413187"/>
    <lineage>
        <taxon>Bacteria</taxon>
        <taxon>Bacillati</taxon>
        <taxon>Bacillota</taxon>
        <taxon>Bacilli</taxon>
        <taxon>Lactobacillales</taxon>
        <taxon>Lactobacillaceae</taxon>
        <taxon>Lactiplantibacillus</taxon>
    </lineage>
</organism>
<dbReference type="RefSeq" id="WP_024625162.1">
    <property type="nucleotide sequence ID" value="NZ_AYGX02000166.1"/>
</dbReference>
<dbReference type="Pfam" id="PF14493">
    <property type="entry name" value="HTH_40"/>
    <property type="match status" value="1"/>
</dbReference>
<accession>A0A0R2NCU5</accession>
<proteinExistence type="predicted"/>